<dbReference type="EMBL" id="JAMTCK010000009">
    <property type="protein sequence ID" value="MCP2167339.1"/>
    <property type="molecule type" value="Genomic_DNA"/>
</dbReference>
<protein>
    <submittedName>
        <fullName evidence="2">Uncharacterized protein</fullName>
    </submittedName>
</protein>
<evidence type="ECO:0000313" key="3">
    <source>
        <dbReference type="Proteomes" id="UP001206128"/>
    </source>
</evidence>
<dbReference type="Proteomes" id="UP001206128">
    <property type="component" value="Unassembled WGS sequence"/>
</dbReference>
<name>A0AAE3GHE9_9PSEU</name>
<evidence type="ECO:0000313" key="2">
    <source>
        <dbReference type="EMBL" id="MCP2167339.1"/>
    </source>
</evidence>
<keyword evidence="3" id="KW-1185">Reference proteome</keyword>
<accession>A0AAE3GHE9</accession>
<comment type="caution">
    <text evidence="2">The sequence shown here is derived from an EMBL/GenBank/DDBJ whole genome shotgun (WGS) entry which is preliminary data.</text>
</comment>
<reference evidence="2" key="1">
    <citation type="submission" date="2022-06" db="EMBL/GenBank/DDBJ databases">
        <title>Genomic Encyclopedia of Archaeal and Bacterial Type Strains, Phase II (KMG-II): from individual species to whole genera.</title>
        <authorList>
            <person name="Goeker M."/>
        </authorList>
    </citation>
    <scope>NUCLEOTIDE SEQUENCE</scope>
    <source>
        <strain evidence="2">DSM 43935</strain>
    </source>
</reference>
<dbReference type="AlphaFoldDB" id="A0AAE3GHE9"/>
<organism evidence="2 3">
    <name type="scientific">Goodfellowiella coeruleoviolacea</name>
    <dbReference type="NCBI Taxonomy" id="334858"/>
    <lineage>
        <taxon>Bacteria</taxon>
        <taxon>Bacillati</taxon>
        <taxon>Actinomycetota</taxon>
        <taxon>Actinomycetes</taxon>
        <taxon>Pseudonocardiales</taxon>
        <taxon>Pseudonocardiaceae</taxon>
        <taxon>Goodfellowiella</taxon>
    </lineage>
</organism>
<proteinExistence type="predicted"/>
<gene>
    <name evidence="2" type="ORF">LX83_004212</name>
</gene>
<evidence type="ECO:0000256" key="1">
    <source>
        <dbReference type="SAM" id="MobiDB-lite"/>
    </source>
</evidence>
<feature type="region of interest" description="Disordered" evidence="1">
    <location>
        <begin position="42"/>
        <end position="117"/>
    </location>
</feature>
<sequence>MGVLAQCRLAVVAGRACGVRSASARSASAGVGEVANAPNTVRARAERAEVAVNAPRSPRGRDRPRPNPVWPNPLLANPVRPDPVRPDPVRSSPTRVNSWAARGPVRITTGHPRWWKR</sequence>